<proteinExistence type="predicted"/>
<dbReference type="AlphaFoldDB" id="A0A2S6HWD7"/>
<feature type="transmembrane region" description="Helical" evidence="1">
    <location>
        <begin position="127"/>
        <end position="149"/>
    </location>
</feature>
<dbReference type="Proteomes" id="UP000237749">
    <property type="component" value="Unassembled WGS sequence"/>
</dbReference>
<evidence type="ECO:0000256" key="1">
    <source>
        <dbReference type="SAM" id="Phobius"/>
    </source>
</evidence>
<organism evidence="2 3">
    <name type="scientific">Lacrimispora xylanisolvens</name>
    <dbReference type="NCBI Taxonomy" id="384636"/>
    <lineage>
        <taxon>Bacteria</taxon>
        <taxon>Bacillati</taxon>
        <taxon>Bacillota</taxon>
        <taxon>Clostridia</taxon>
        <taxon>Lachnospirales</taxon>
        <taxon>Lachnospiraceae</taxon>
        <taxon>Lacrimispora</taxon>
    </lineage>
</organism>
<evidence type="ECO:0000313" key="3">
    <source>
        <dbReference type="Proteomes" id="UP000237749"/>
    </source>
</evidence>
<keyword evidence="1" id="KW-0812">Transmembrane</keyword>
<feature type="transmembrane region" description="Helical" evidence="1">
    <location>
        <begin position="6"/>
        <end position="22"/>
    </location>
</feature>
<keyword evidence="1" id="KW-0472">Membrane</keyword>
<keyword evidence="3" id="KW-1185">Reference proteome</keyword>
<accession>A0A2S6HWD7</accession>
<dbReference type="EMBL" id="PTJA01000002">
    <property type="protein sequence ID" value="PPK82324.1"/>
    <property type="molecule type" value="Genomic_DNA"/>
</dbReference>
<gene>
    <name evidence="2" type="ORF">BXY41_10210</name>
</gene>
<dbReference type="RefSeq" id="WP_104434676.1">
    <property type="nucleotide sequence ID" value="NZ_PTJA01000002.1"/>
</dbReference>
<feature type="transmembrane region" description="Helical" evidence="1">
    <location>
        <begin position="59"/>
        <end position="81"/>
    </location>
</feature>
<reference evidence="2 3" key="1">
    <citation type="submission" date="2018-02" db="EMBL/GenBank/DDBJ databases">
        <title>Genomic Encyclopedia of Archaeal and Bacterial Type Strains, Phase II (KMG-II): from individual species to whole genera.</title>
        <authorList>
            <person name="Goeker M."/>
        </authorList>
    </citation>
    <scope>NUCLEOTIDE SEQUENCE [LARGE SCALE GENOMIC DNA]</scope>
    <source>
        <strain evidence="2 3">DSM 3808</strain>
    </source>
</reference>
<evidence type="ECO:0000313" key="2">
    <source>
        <dbReference type="EMBL" id="PPK82324.1"/>
    </source>
</evidence>
<protein>
    <submittedName>
        <fullName evidence="2">Uncharacterized protein</fullName>
    </submittedName>
</protein>
<keyword evidence="1" id="KW-1133">Transmembrane helix</keyword>
<name>A0A2S6HWD7_9FIRM</name>
<feature type="transmembrane region" description="Helical" evidence="1">
    <location>
        <begin position="93"/>
        <end position="112"/>
    </location>
</feature>
<comment type="caution">
    <text evidence="2">The sequence shown here is derived from an EMBL/GenBank/DDBJ whole genome shotgun (WGS) entry which is preliminary data.</text>
</comment>
<feature type="transmembrane region" description="Helical" evidence="1">
    <location>
        <begin position="29"/>
        <end position="47"/>
    </location>
</feature>
<sequence>MQQIITVIISIAVFAFFVTNHFKKQEINGRIFIPFVIFMLVSIERYIHCRFLHSVVTGLSFRIFVGLAIGILQGILARITIADHKAFTEGTMLGMSFWLVFIPVRVLVLPWFETIAGGEVNLNSGEYIGLTALYIFTGFFLAKAITLILRKKAVFVREGIVS</sequence>